<name>A0A4Q0I4A5_9FIRM</name>
<protein>
    <recommendedName>
        <fullName evidence="8">Biotin transporter</fullName>
    </recommendedName>
</protein>
<proteinExistence type="inferred from homology"/>
<dbReference type="Gene3D" id="1.10.1760.20">
    <property type="match status" value="1"/>
</dbReference>
<accession>A0A4Q0I4A5</accession>
<dbReference type="PANTHER" id="PTHR34295">
    <property type="entry name" value="BIOTIN TRANSPORTER BIOY"/>
    <property type="match status" value="1"/>
</dbReference>
<evidence type="ECO:0000256" key="6">
    <source>
        <dbReference type="ARBA" id="ARBA00022989"/>
    </source>
</evidence>
<feature type="transmembrane region" description="Helical" evidence="9">
    <location>
        <begin position="12"/>
        <end position="35"/>
    </location>
</feature>
<comment type="similarity">
    <text evidence="2 8">Belongs to the BioY family.</text>
</comment>
<dbReference type="GO" id="GO:0005886">
    <property type="term" value="C:plasma membrane"/>
    <property type="evidence" value="ECO:0007669"/>
    <property type="project" value="UniProtKB-SubCell"/>
</dbReference>
<evidence type="ECO:0000256" key="2">
    <source>
        <dbReference type="ARBA" id="ARBA00010692"/>
    </source>
</evidence>
<sequence length="186" mass="19242">MTGNKYLRDMMYAAIFTGLMAVLGWISITLPILPAPITGQTIGVMLAGAILTPRQAGLSMATYIALGAVGLPVFQKGGAGLAYLTGPTGGFIIGFLAGAIVISLLKGNGKNGFRIGLACIVGGILVVYAIGIPWLCFKKTASLFSWSLAVSNLAFIPGDVIKVCIASIIGVRVNKSLEYQISACNS</sequence>
<dbReference type="OrthoDB" id="9803495at2"/>
<evidence type="ECO:0000256" key="7">
    <source>
        <dbReference type="ARBA" id="ARBA00023136"/>
    </source>
</evidence>
<dbReference type="PANTHER" id="PTHR34295:SF4">
    <property type="entry name" value="BIOTIN TRANSPORTER BIOY-RELATED"/>
    <property type="match status" value="1"/>
</dbReference>
<comment type="caution">
    <text evidence="10">The sequence shown here is derived from an EMBL/GenBank/DDBJ whole genome shotgun (WGS) entry which is preliminary data.</text>
</comment>
<evidence type="ECO:0000256" key="5">
    <source>
        <dbReference type="ARBA" id="ARBA00022692"/>
    </source>
</evidence>
<keyword evidence="3 8" id="KW-0813">Transport</keyword>
<dbReference type="Proteomes" id="UP000289166">
    <property type="component" value="Unassembled WGS sequence"/>
</dbReference>
<gene>
    <name evidence="10" type="ORF">EFD62_08895</name>
</gene>
<keyword evidence="4 8" id="KW-1003">Cell membrane</keyword>
<evidence type="ECO:0000256" key="1">
    <source>
        <dbReference type="ARBA" id="ARBA00004651"/>
    </source>
</evidence>
<evidence type="ECO:0000256" key="8">
    <source>
        <dbReference type="PIRNR" id="PIRNR016661"/>
    </source>
</evidence>
<keyword evidence="11" id="KW-1185">Reference proteome</keyword>
<feature type="transmembrane region" description="Helical" evidence="9">
    <location>
        <begin position="115"/>
        <end position="137"/>
    </location>
</feature>
<keyword evidence="5 9" id="KW-0812">Transmembrane</keyword>
<feature type="transmembrane region" description="Helical" evidence="9">
    <location>
        <begin position="81"/>
        <end position="103"/>
    </location>
</feature>
<evidence type="ECO:0000256" key="4">
    <source>
        <dbReference type="ARBA" id="ARBA00022475"/>
    </source>
</evidence>
<dbReference type="GO" id="GO:0015225">
    <property type="term" value="F:biotin transmembrane transporter activity"/>
    <property type="evidence" value="ECO:0007669"/>
    <property type="project" value="UniProtKB-UniRule"/>
</dbReference>
<dbReference type="RefSeq" id="WP_069194413.1">
    <property type="nucleotide sequence ID" value="NZ_RLII01000009.1"/>
</dbReference>
<dbReference type="AlphaFoldDB" id="A0A4Q0I4A5"/>
<dbReference type="Pfam" id="PF02632">
    <property type="entry name" value="BioY"/>
    <property type="match status" value="1"/>
</dbReference>
<evidence type="ECO:0000313" key="10">
    <source>
        <dbReference type="EMBL" id="RXE59071.1"/>
    </source>
</evidence>
<organism evidence="10 11">
    <name type="scientific">Acetivibrio mesophilus</name>
    <dbReference type="NCBI Taxonomy" id="2487273"/>
    <lineage>
        <taxon>Bacteria</taxon>
        <taxon>Bacillati</taxon>
        <taxon>Bacillota</taxon>
        <taxon>Clostridia</taxon>
        <taxon>Eubacteriales</taxon>
        <taxon>Oscillospiraceae</taxon>
        <taxon>Acetivibrio</taxon>
    </lineage>
</organism>
<dbReference type="PIRSF" id="PIRSF016661">
    <property type="entry name" value="BioY"/>
    <property type="match status" value="1"/>
</dbReference>
<dbReference type="InterPro" id="IPR003784">
    <property type="entry name" value="BioY"/>
</dbReference>
<keyword evidence="7 8" id="KW-0472">Membrane</keyword>
<dbReference type="EMBL" id="RLII01000009">
    <property type="protein sequence ID" value="RXE59071.1"/>
    <property type="molecule type" value="Genomic_DNA"/>
</dbReference>
<comment type="subcellular location">
    <subcellularLocation>
        <location evidence="1 8">Cell membrane</location>
        <topology evidence="1 8">Multi-pass membrane protein</topology>
    </subcellularLocation>
</comment>
<evidence type="ECO:0000256" key="9">
    <source>
        <dbReference type="SAM" id="Phobius"/>
    </source>
</evidence>
<evidence type="ECO:0000256" key="3">
    <source>
        <dbReference type="ARBA" id="ARBA00022448"/>
    </source>
</evidence>
<keyword evidence="6 9" id="KW-1133">Transmembrane helix</keyword>
<reference evidence="11" key="1">
    <citation type="submission" date="2018-11" db="EMBL/GenBank/DDBJ databases">
        <title>Genome sequencing of a novel mesophilic and cellulolytic organism within the genus Hungateiclostridium.</title>
        <authorList>
            <person name="Rettenmaier R."/>
            <person name="Liebl W."/>
            <person name="Zverlov V."/>
        </authorList>
    </citation>
    <scope>NUCLEOTIDE SEQUENCE [LARGE SCALE GENOMIC DNA]</scope>
    <source>
        <strain evidence="11">N2K1</strain>
    </source>
</reference>
<evidence type="ECO:0000313" key="11">
    <source>
        <dbReference type="Proteomes" id="UP000289166"/>
    </source>
</evidence>